<evidence type="ECO:0008006" key="4">
    <source>
        <dbReference type="Google" id="ProtNLM"/>
    </source>
</evidence>
<evidence type="ECO:0000313" key="3">
    <source>
        <dbReference type="Proteomes" id="UP001233673"/>
    </source>
</evidence>
<keyword evidence="3" id="KW-1185">Reference proteome</keyword>
<dbReference type="Proteomes" id="UP001233673">
    <property type="component" value="Unassembled WGS sequence"/>
</dbReference>
<reference evidence="3" key="1">
    <citation type="submission" date="2023-05" db="EMBL/GenBank/DDBJ databases">
        <title>Draft genome of Pseudofrankia sp. BMG5.37.</title>
        <authorList>
            <person name="Gtari M."/>
            <person name="Ghodhbane F."/>
            <person name="Sbissi I."/>
        </authorList>
    </citation>
    <scope>NUCLEOTIDE SEQUENCE [LARGE SCALE GENOMIC DNA]</scope>
    <source>
        <strain evidence="3">BMG 814</strain>
    </source>
</reference>
<comment type="caution">
    <text evidence="2">The sequence shown here is derived from an EMBL/GenBank/DDBJ whole genome shotgun (WGS) entry which is preliminary data.</text>
</comment>
<dbReference type="RefSeq" id="WP_306000049.1">
    <property type="nucleotide sequence ID" value="NZ_JASNFN010000012.1"/>
</dbReference>
<dbReference type="InterPro" id="IPR011990">
    <property type="entry name" value="TPR-like_helical_dom_sf"/>
</dbReference>
<dbReference type="Gene3D" id="1.25.40.10">
    <property type="entry name" value="Tetratricopeptide repeat domain"/>
    <property type="match status" value="1"/>
</dbReference>
<feature type="compositionally biased region" description="Acidic residues" evidence="1">
    <location>
        <begin position="226"/>
        <end position="243"/>
    </location>
</feature>
<feature type="region of interest" description="Disordered" evidence="1">
    <location>
        <begin position="206"/>
        <end position="284"/>
    </location>
</feature>
<evidence type="ECO:0000256" key="1">
    <source>
        <dbReference type="SAM" id="MobiDB-lite"/>
    </source>
</evidence>
<name>A0ABT9ICY2_9ACTN</name>
<accession>A0ABT9ICY2</accession>
<organism evidence="2 3">
    <name type="scientific">Blastococcus carthaginiensis</name>
    <dbReference type="NCBI Taxonomy" id="3050034"/>
    <lineage>
        <taxon>Bacteria</taxon>
        <taxon>Bacillati</taxon>
        <taxon>Actinomycetota</taxon>
        <taxon>Actinomycetes</taxon>
        <taxon>Geodermatophilales</taxon>
        <taxon>Geodermatophilaceae</taxon>
        <taxon>Blastococcus</taxon>
    </lineage>
</organism>
<dbReference type="SUPFAM" id="SSF48452">
    <property type="entry name" value="TPR-like"/>
    <property type="match status" value="1"/>
</dbReference>
<dbReference type="EMBL" id="JASNFN010000012">
    <property type="protein sequence ID" value="MDP5183427.1"/>
    <property type="molecule type" value="Genomic_DNA"/>
</dbReference>
<gene>
    <name evidence="2" type="ORF">QOZ88_12325</name>
</gene>
<proteinExistence type="predicted"/>
<sequence length="284" mass="29892">MDPRNSAKVAGHLVVAGTLVDEDPETALAHARAARDRASRLAVVREAVGVAAYHAGDYAEAAREIRAYRRMSGDQGYRAVLADCERALGRPEVAIRLVNEALAAPVDDEESVELRLVEAGARQDLGEAAAARLVLERALGGRPDPSALDAGDPGKLRVAAAYTELLRAQGEEVEADRWLEAIAAIDPELAGEDLGVEFTEVDLSEGLGDPLARDEASEDTVSGGELPDEEPPAADAEGDEDESTWTMSFAEEVEAEVAEMLGETGDDIPAGAGPSETADDQPEP</sequence>
<evidence type="ECO:0000313" key="2">
    <source>
        <dbReference type="EMBL" id="MDP5183427.1"/>
    </source>
</evidence>
<protein>
    <recommendedName>
        <fullName evidence="4">Tetratricopeptide repeat-containing protein</fullName>
    </recommendedName>
</protein>